<evidence type="ECO:0000313" key="4">
    <source>
        <dbReference type="Proteomes" id="UP000466794"/>
    </source>
</evidence>
<organism evidence="3 4">
    <name type="scientific">Nocardia terrae</name>
    <dbReference type="NCBI Taxonomy" id="2675851"/>
    <lineage>
        <taxon>Bacteria</taxon>
        <taxon>Bacillati</taxon>
        <taxon>Actinomycetota</taxon>
        <taxon>Actinomycetes</taxon>
        <taxon>Mycobacteriales</taxon>
        <taxon>Nocardiaceae</taxon>
        <taxon>Nocardia</taxon>
    </lineage>
</organism>
<gene>
    <name evidence="3" type="ORF">GPX89_21120</name>
</gene>
<reference evidence="3 4" key="1">
    <citation type="submission" date="2019-12" db="EMBL/GenBank/DDBJ databases">
        <title>Nocardia sp. nov. ET3-3 isolated from soil.</title>
        <authorList>
            <person name="Kanchanasin P."/>
            <person name="Tanasupawat S."/>
            <person name="Yuki M."/>
            <person name="Kudo T."/>
        </authorList>
    </citation>
    <scope>NUCLEOTIDE SEQUENCE [LARGE SCALE GENOMIC DNA]</scope>
    <source>
        <strain evidence="3 4">ET3-3</strain>
    </source>
</reference>
<dbReference type="PANTHER" id="PTHR48081:SF8">
    <property type="entry name" value="ALPHA_BETA HYDROLASE FOLD-3 DOMAIN-CONTAINING PROTEIN-RELATED"/>
    <property type="match status" value="1"/>
</dbReference>
<evidence type="ECO:0000256" key="1">
    <source>
        <dbReference type="ARBA" id="ARBA00022801"/>
    </source>
</evidence>
<dbReference type="Gene3D" id="3.40.50.1820">
    <property type="entry name" value="alpha/beta hydrolase"/>
    <property type="match status" value="1"/>
</dbReference>
<dbReference type="AlphaFoldDB" id="A0A7K1UZM8"/>
<dbReference type="EMBL" id="WRPP01000004">
    <property type="protein sequence ID" value="MVU79731.1"/>
    <property type="molecule type" value="Genomic_DNA"/>
</dbReference>
<dbReference type="Pfam" id="PF07859">
    <property type="entry name" value="Abhydrolase_3"/>
    <property type="match status" value="1"/>
</dbReference>
<dbReference type="PANTHER" id="PTHR48081">
    <property type="entry name" value="AB HYDROLASE SUPERFAMILY PROTEIN C4A8.06C"/>
    <property type="match status" value="1"/>
</dbReference>
<keyword evidence="4" id="KW-1185">Reference proteome</keyword>
<dbReference type="InterPro" id="IPR013094">
    <property type="entry name" value="AB_hydrolase_3"/>
</dbReference>
<sequence length="298" mass="32263">MPERPNLFDDLEATRRNFGALQDSMPLDTSGVDIRNLEIDGPDGNLIPISVYRPKGVAGPLPAVLHIHGGSFAFGRSRPGEDRTAIAIAEEVGAVAVSVDYRLAPEHRYPAGMEDCYTALEWIAEHAAELRVDADRVAVTGKSAGGGLTASLALLSRDRGGPAIAYQSMYIPTLDHRHDTESARLITDPRFLNNADIAQTYRHYLPEPEAETVPVYASPARVGDLSGLPPAFVLACDLDPLRDEALDYARRLMDSGIPVTVCNVPGAWHIFEFTAPDSALARNTQRKWLGDLRAALAG</sequence>
<dbReference type="InterPro" id="IPR050300">
    <property type="entry name" value="GDXG_lipolytic_enzyme"/>
</dbReference>
<evidence type="ECO:0000259" key="2">
    <source>
        <dbReference type="Pfam" id="PF07859"/>
    </source>
</evidence>
<proteinExistence type="predicted"/>
<evidence type="ECO:0000313" key="3">
    <source>
        <dbReference type="EMBL" id="MVU79731.1"/>
    </source>
</evidence>
<accession>A0A7K1UZM8</accession>
<comment type="caution">
    <text evidence="3">The sequence shown here is derived from an EMBL/GenBank/DDBJ whole genome shotgun (WGS) entry which is preliminary data.</text>
</comment>
<dbReference type="Proteomes" id="UP000466794">
    <property type="component" value="Unassembled WGS sequence"/>
</dbReference>
<feature type="domain" description="Alpha/beta hydrolase fold-3" evidence="2">
    <location>
        <begin position="64"/>
        <end position="271"/>
    </location>
</feature>
<dbReference type="InterPro" id="IPR029058">
    <property type="entry name" value="AB_hydrolase_fold"/>
</dbReference>
<dbReference type="GO" id="GO:0016787">
    <property type="term" value="F:hydrolase activity"/>
    <property type="evidence" value="ECO:0007669"/>
    <property type="project" value="UniProtKB-KW"/>
</dbReference>
<keyword evidence="1 3" id="KW-0378">Hydrolase</keyword>
<protein>
    <submittedName>
        <fullName evidence="3">Alpha/beta hydrolase fold domain-containing protein</fullName>
    </submittedName>
</protein>
<dbReference type="SUPFAM" id="SSF53474">
    <property type="entry name" value="alpha/beta-Hydrolases"/>
    <property type="match status" value="1"/>
</dbReference>
<name>A0A7K1UZM8_9NOCA</name>